<feature type="region of interest" description="Disordered" evidence="1">
    <location>
        <begin position="1"/>
        <end position="28"/>
    </location>
</feature>
<organism evidence="2 3">
    <name type="scientific">Eumeta variegata</name>
    <name type="common">Bagworm moth</name>
    <name type="synonym">Eumeta japonica</name>
    <dbReference type="NCBI Taxonomy" id="151549"/>
    <lineage>
        <taxon>Eukaryota</taxon>
        <taxon>Metazoa</taxon>
        <taxon>Ecdysozoa</taxon>
        <taxon>Arthropoda</taxon>
        <taxon>Hexapoda</taxon>
        <taxon>Insecta</taxon>
        <taxon>Pterygota</taxon>
        <taxon>Neoptera</taxon>
        <taxon>Endopterygota</taxon>
        <taxon>Lepidoptera</taxon>
        <taxon>Glossata</taxon>
        <taxon>Ditrysia</taxon>
        <taxon>Tineoidea</taxon>
        <taxon>Psychidae</taxon>
        <taxon>Oiketicinae</taxon>
        <taxon>Eumeta</taxon>
    </lineage>
</organism>
<evidence type="ECO:0000313" key="3">
    <source>
        <dbReference type="Proteomes" id="UP000299102"/>
    </source>
</evidence>
<protein>
    <submittedName>
        <fullName evidence="2">Uncharacterized protein</fullName>
    </submittedName>
</protein>
<dbReference type="AlphaFoldDB" id="A0A4C1ZSQ0"/>
<dbReference type="EMBL" id="BGZK01002065">
    <property type="protein sequence ID" value="GBP90194.1"/>
    <property type="molecule type" value="Genomic_DNA"/>
</dbReference>
<dbReference type="OrthoDB" id="206213at2759"/>
<name>A0A4C1ZSQ0_EUMVA</name>
<dbReference type="Proteomes" id="UP000299102">
    <property type="component" value="Unassembled WGS sequence"/>
</dbReference>
<gene>
    <name evidence="2" type="ORF">EVAR_64176_1</name>
</gene>
<sequence length="116" mass="13383">MDTKKKHSGAFKRRQRQERKDTRQKFPKIDKFLSQPSTSSFSPNILDNVIVFTVVQAEKPTEEDLTIIAVKDTDIREDVADHMNDDNVCVVQSTVLRQIWSTPNSELDEQATNDFE</sequence>
<accession>A0A4C1ZSQ0</accession>
<evidence type="ECO:0000313" key="2">
    <source>
        <dbReference type="EMBL" id="GBP90194.1"/>
    </source>
</evidence>
<feature type="compositionally biased region" description="Basic and acidic residues" evidence="1">
    <location>
        <begin position="18"/>
        <end position="28"/>
    </location>
</feature>
<evidence type="ECO:0000256" key="1">
    <source>
        <dbReference type="SAM" id="MobiDB-lite"/>
    </source>
</evidence>
<keyword evidence="3" id="KW-1185">Reference proteome</keyword>
<reference evidence="2 3" key="1">
    <citation type="journal article" date="2019" name="Commun. Biol.">
        <title>The bagworm genome reveals a unique fibroin gene that provides high tensile strength.</title>
        <authorList>
            <person name="Kono N."/>
            <person name="Nakamura H."/>
            <person name="Ohtoshi R."/>
            <person name="Tomita M."/>
            <person name="Numata K."/>
            <person name="Arakawa K."/>
        </authorList>
    </citation>
    <scope>NUCLEOTIDE SEQUENCE [LARGE SCALE GENOMIC DNA]</scope>
</reference>
<feature type="compositionally biased region" description="Basic residues" evidence="1">
    <location>
        <begin position="1"/>
        <end position="17"/>
    </location>
</feature>
<comment type="caution">
    <text evidence="2">The sequence shown here is derived from an EMBL/GenBank/DDBJ whole genome shotgun (WGS) entry which is preliminary data.</text>
</comment>
<proteinExistence type="predicted"/>